<reference evidence="2" key="2">
    <citation type="submission" date="2025-09" db="UniProtKB">
        <authorList>
            <consortium name="Ensembl"/>
        </authorList>
    </citation>
    <scope>IDENTIFICATION</scope>
</reference>
<evidence type="ECO:0000259" key="1">
    <source>
        <dbReference type="Pfam" id="PF01498"/>
    </source>
</evidence>
<dbReference type="Pfam" id="PF01498">
    <property type="entry name" value="HTH_Tnp_Tc3_2"/>
    <property type="match status" value="1"/>
</dbReference>
<accession>A0A8C6TKP7</accession>
<protein>
    <recommendedName>
        <fullName evidence="1">Transposase Tc1-like domain-containing protein</fullName>
    </recommendedName>
</protein>
<dbReference type="InterPro" id="IPR002492">
    <property type="entry name" value="Transposase_Tc1-like"/>
</dbReference>
<dbReference type="Proteomes" id="UP000694523">
    <property type="component" value="Unplaced"/>
</dbReference>
<reference evidence="2" key="1">
    <citation type="submission" date="2025-08" db="UniProtKB">
        <authorList>
            <consortium name="Ensembl"/>
        </authorList>
    </citation>
    <scope>IDENTIFICATION</scope>
</reference>
<organism evidence="2 3">
    <name type="scientific">Neogobius melanostomus</name>
    <name type="common">round goby</name>
    <dbReference type="NCBI Taxonomy" id="47308"/>
    <lineage>
        <taxon>Eukaryota</taxon>
        <taxon>Metazoa</taxon>
        <taxon>Chordata</taxon>
        <taxon>Craniata</taxon>
        <taxon>Vertebrata</taxon>
        <taxon>Euteleostomi</taxon>
        <taxon>Actinopterygii</taxon>
        <taxon>Neopterygii</taxon>
        <taxon>Teleostei</taxon>
        <taxon>Neoteleostei</taxon>
        <taxon>Acanthomorphata</taxon>
        <taxon>Gobiaria</taxon>
        <taxon>Gobiiformes</taxon>
        <taxon>Gobioidei</taxon>
        <taxon>Gobiidae</taxon>
        <taxon>Benthophilinae</taxon>
        <taxon>Neogobiini</taxon>
        <taxon>Neogobius</taxon>
    </lineage>
</organism>
<dbReference type="GO" id="GO:0006313">
    <property type="term" value="P:DNA transposition"/>
    <property type="evidence" value="ECO:0007669"/>
    <property type="project" value="InterPro"/>
</dbReference>
<name>A0A8C6TKP7_9GOBI</name>
<keyword evidence="3" id="KW-1185">Reference proteome</keyword>
<evidence type="ECO:0000313" key="3">
    <source>
        <dbReference type="Proteomes" id="UP000694523"/>
    </source>
</evidence>
<sequence>MPCPWKHKSGSSLGAISLVQTIIRNLKKDGNIQSSYRSESRRVLCPRDEHLVSSSRMKQELYQHGLRGYSARKKRLLHKKHQKDRLEFANKKRLKTYIFGDISCGLMEKKGPSSCLEEKVGILRA</sequence>
<dbReference type="AlphaFoldDB" id="A0A8C6TKP7"/>
<feature type="domain" description="Transposase Tc1-like" evidence="1">
    <location>
        <begin position="49"/>
        <end position="91"/>
    </location>
</feature>
<evidence type="ECO:0000313" key="2">
    <source>
        <dbReference type="Ensembl" id="ENSNMLP00000022325.1"/>
    </source>
</evidence>
<dbReference type="GO" id="GO:0003677">
    <property type="term" value="F:DNA binding"/>
    <property type="evidence" value="ECO:0007669"/>
    <property type="project" value="InterPro"/>
</dbReference>
<proteinExistence type="predicted"/>
<dbReference type="Ensembl" id="ENSNMLT00000024999.1">
    <property type="protein sequence ID" value="ENSNMLP00000022325.1"/>
    <property type="gene ID" value="ENSNMLG00000014426.1"/>
</dbReference>
<dbReference type="GO" id="GO:0015074">
    <property type="term" value="P:DNA integration"/>
    <property type="evidence" value="ECO:0007669"/>
    <property type="project" value="InterPro"/>
</dbReference>